<sequence>MTSAWDPFTFDPFFSDITRPFGGFGDRWSDRGDRDRWNTPLLTDPGNQPGALATTGGRGGALTTPSRGWEAFTRGPRLDVTETDKEYIIKADLPGLNKDDVKIHLDNDVLTIEGERKDEREERDGDRFHIVERTFGRFRRSIRLPPDAQVDNVNAKMENGVLELDIPKNPEVREQRKKVDIQ</sequence>
<dbReference type="PANTHER" id="PTHR11527">
    <property type="entry name" value="HEAT-SHOCK PROTEIN 20 FAMILY MEMBER"/>
    <property type="match status" value="1"/>
</dbReference>
<organism evidence="6 7">
    <name type="scientific">Spizellomyces punctatus (strain DAOM BR117)</name>
    <dbReference type="NCBI Taxonomy" id="645134"/>
    <lineage>
        <taxon>Eukaryota</taxon>
        <taxon>Fungi</taxon>
        <taxon>Fungi incertae sedis</taxon>
        <taxon>Chytridiomycota</taxon>
        <taxon>Chytridiomycota incertae sedis</taxon>
        <taxon>Chytridiomycetes</taxon>
        <taxon>Spizellomycetales</taxon>
        <taxon>Spizellomycetaceae</taxon>
        <taxon>Spizellomyces</taxon>
    </lineage>
</organism>
<dbReference type="OrthoDB" id="1431247at2759"/>
<feature type="region of interest" description="Disordered" evidence="4">
    <location>
        <begin position="31"/>
        <end position="63"/>
    </location>
</feature>
<dbReference type="FunCoup" id="A0A0L0HTA1">
    <property type="interactions" value="136"/>
</dbReference>
<evidence type="ECO:0000313" key="6">
    <source>
        <dbReference type="EMBL" id="KND04353.1"/>
    </source>
</evidence>
<dbReference type="InterPro" id="IPR002068">
    <property type="entry name" value="A-crystallin/Hsp20_dom"/>
</dbReference>
<dbReference type="VEuPathDB" id="FungiDB:SPPG_00083"/>
<dbReference type="PROSITE" id="PS01031">
    <property type="entry name" value="SHSP"/>
    <property type="match status" value="1"/>
</dbReference>
<dbReference type="InterPro" id="IPR031107">
    <property type="entry name" value="Small_HSP"/>
</dbReference>
<proteinExistence type="inferred from homology"/>
<dbReference type="STRING" id="645134.A0A0L0HTA1"/>
<dbReference type="OMA" id="TENDKDY"/>
<keyword evidence="7" id="KW-1185">Reference proteome</keyword>
<feature type="domain" description="SHSP" evidence="5">
    <location>
        <begin position="69"/>
        <end position="182"/>
    </location>
</feature>
<dbReference type="InParanoid" id="A0A0L0HTA1"/>
<comment type="similarity">
    <text evidence="2 3">Belongs to the small heat shock protein (HSP20) family.</text>
</comment>
<name>A0A0L0HTA1_SPIPD</name>
<dbReference type="CDD" id="cd06464">
    <property type="entry name" value="ACD_sHsps-like"/>
    <property type="match status" value="1"/>
</dbReference>
<dbReference type="GeneID" id="27683835"/>
<protein>
    <recommendedName>
        <fullName evidence="5">SHSP domain-containing protein</fullName>
    </recommendedName>
</protein>
<evidence type="ECO:0000256" key="3">
    <source>
        <dbReference type="RuleBase" id="RU003616"/>
    </source>
</evidence>
<evidence type="ECO:0000313" key="7">
    <source>
        <dbReference type="Proteomes" id="UP000053201"/>
    </source>
</evidence>
<reference evidence="6 7" key="1">
    <citation type="submission" date="2009-08" db="EMBL/GenBank/DDBJ databases">
        <title>The Genome Sequence of Spizellomyces punctatus strain DAOM BR117.</title>
        <authorList>
            <consortium name="The Broad Institute Genome Sequencing Platform"/>
            <person name="Russ C."/>
            <person name="Cuomo C."/>
            <person name="Shea T."/>
            <person name="Young S.K."/>
            <person name="Zeng Q."/>
            <person name="Koehrsen M."/>
            <person name="Haas B."/>
            <person name="Borodovsky M."/>
            <person name="Guigo R."/>
            <person name="Alvarado L."/>
            <person name="Berlin A."/>
            <person name="Bochicchio J."/>
            <person name="Borenstein D."/>
            <person name="Chapman S."/>
            <person name="Chen Z."/>
            <person name="Engels R."/>
            <person name="Freedman E."/>
            <person name="Gellesch M."/>
            <person name="Goldberg J."/>
            <person name="Griggs A."/>
            <person name="Gujja S."/>
            <person name="Heiman D."/>
            <person name="Hepburn T."/>
            <person name="Howarth C."/>
            <person name="Jen D."/>
            <person name="Larson L."/>
            <person name="Lewis B."/>
            <person name="Mehta T."/>
            <person name="Park D."/>
            <person name="Pearson M."/>
            <person name="Roberts A."/>
            <person name="Saif S."/>
            <person name="Shenoy N."/>
            <person name="Sisk P."/>
            <person name="Stolte C."/>
            <person name="Sykes S."/>
            <person name="Thomson T."/>
            <person name="Walk T."/>
            <person name="White J."/>
            <person name="Yandava C."/>
            <person name="Burger G."/>
            <person name="Gray M.W."/>
            <person name="Holland P.W.H."/>
            <person name="King N."/>
            <person name="Lang F.B.F."/>
            <person name="Roger A.J."/>
            <person name="Ruiz-Trillo I."/>
            <person name="Lander E."/>
            <person name="Nusbaum C."/>
        </authorList>
    </citation>
    <scope>NUCLEOTIDE SEQUENCE [LARGE SCALE GENOMIC DNA]</scope>
    <source>
        <strain evidence="6 7">DAOM BR117</strain>
    </source>
</reference>
<evidence type="ECO:0000259" key="5">
    <source>
        <dbReference type="PROSITE" id="PS01031"/>
    </source>
</evidence>
<keyword evidence="1" id="KW-0346">Stress response</keyword>
<dbReference type="AlphaFoldDB" id="A0A0L0HTA1"/>
<evidence type="ECO:0000256" key="2">
    <source>
        <dbReference type="PROSITE-ProRule" id="PRU00285"/>
    </source>
</evidence>
<dbReference type="eggNOG" id="KOG0710">
    <property type="taxonomic scope" value="Eukaryota"/>
</dbReference>
<dbReference type="RefSeq" id="XP_016612392.1">
    <property type="nucleotide sequence ID" value="XM_016748419.1"/>
</dbReference>
<evidence type="ECO:0000256" key="1">
    <source>
        <dbReference type="ARBA" id="ARBA00023016"/>
    </source>
</evidence>
<dbReference type="Gene3D" id="2.60.40.790">
    <property type="match status" value="1"/>
</dbReference>
<dbReference type="Proteomes" id="UP000053201">
    <property type="component" value="Unassembled WGS sequence"/>
</dbReference>
<dbReference type="SUPFAM" id="SSF49764">
    <property type="entry name" value="HSP20-like chaperones"/>
    <property type="match status" value="1"/>
</dbReference>
<dbReference type="Pfam" id="PF00011">
    <property type="entry name" value="HSP20"/>
    <property type="match status" value="1"/>
</dbReference>
<gene>
    <name evidence="6" type="ORF">SPPG_00083</name>
</gene>
<evidence type="ECO:0000256" key="4">
    <source>
        <dbReference type="SAM" id="MobiDB-lite"/>
    </source>
</evidence>
<dbReference type="InterPro" id="IPR008978">
    <property type="entry name" value="HSP20-like_chaperone"/>
</dbReference>
<accession>A0A0L0HTA1</accession>
<dbReference type="EMBL" id="KQ257450">
    <property type="protein sequence ID" value="KND04353.1"/>
    <property type="molecule type" value="Genomic_DNA"/>
</dbReference>